<dbReference type="EMBL" id="AP023355">
    <property type="protein sequence ID" value="BCJ37922.1"/>
    <property type="molecule type" value="Genomic_DNA"/>
</dbReference>
<dbReference type="KEGG" id="atl:Athai_54250"/>
<feature type="transmembrane region" description="Helical" evidence="1">
    <location>
        <begin position="169"/>
        <end position="187"/>
    </location>
</feature>
<protein>
    <recommendedName>
        <fullName evidence="4">DUF4386 domain-containing protein</fullName>
    </recommendedName>
</protein>
<feature type="transmembrane region" description="Helical" evidence="1">
    <location>
        <begin position="73"/>
        <end position="97"/>
    </location>
</feature>
<evidence type="ECO:0000313" key="3">
    <source>
        <dbReference type="Proteomes" id="UP000611640"/>
    </source>
</evidence>
<reference evidence="2 3" key="1">
    <citation type="submission" date="2020-08" db="EMBL/GenBank/DDBJ databases">
        <title>Whole genome shotgun sequence of Actinocatenispora thailandica NBRC 105041.</title>
        <authorList>
            <person name="Komaki H."/>
            <person name="Tamura T."/>
        </authorList>
    </citation>
    <scope>NUCLEOTIDE SEQUENCE [LARGE SCALE GENOMIC DNA]</scope>
    <source>
        <strain evidence="2 3">NBRC 105041</strain>
    </source>
</reference>
<keyword evidence="3" id="KW-1185">Reference proteome</keyword>
<evidence type="ECO:0000256" key="1">
    <source>
        <dbReference type="SAM" id="Phobius"/>
    </source>
</evidence>
<evidence type="ECO:0008006" key="4">
    <source>
        <dbReference type="Google" id="ProtNLM"/>
    </source>
</evidence>
<accession>A0A7R7DV65</accession>
<feature type="transmembrane region" description="Helical" evidence="1">
    <location>
        <begin position="34"/>
        <end position="53"/>
    </location>
</feature>
<gene>
    <name evidence="2" type="ORF">Athai_54250</name>
</gene>
<dbReference type="Proteomes" id="UP000611640">
    <property type="component" value="Chromosome"/>
</dbReference>
<keyword evidence="1" id="KW-0472">Membrane</keyword>
<name>A0A7R7DV65_9ACTN</name>
<feature type="transmembrane region" description="Helical" evidence="1">
    <location>
        <begin position="104"/>
        <end position="125"/>
    </location>
</feature>
<proteinExistence type="predicted"/>
<sequence length="244" mass="25326">MGARNAAQRPAAVQRAGPPAGTESYRLLYRVGGFAALASAALIPVQIAVFLAVPPPLSGTAVAWFGLLRAHPALGLVDLDLLLVVDNVLLVPLLLALYLTLRRAYPAAMLLAAAAGLMGALLYVASNPAIQLGRLAGRFVAADNAADRAAIRAAGEAALATWQGTGFQVAYLLGSLAGIVVGVVMLRTPVFSRLTGWMAIAGNVIGLGLYLPAVGVYVSVFSVLFLEVWYVLVGVRLVRLAGTR</sequence>
<dbReference type="AlphaFoldDB" id="A0A7R7DV65"/>
<organism evidence="2 3">
    <name type="scientific">Actinocatenispora thailandica</name>
    <dbReference type="NCBI Taxonomy" id="227318"/>
    <lineage>
        <taxon>Bacteria</taxon>
        <taxon>Bacillati</taxon>
        <taxon>Actinomycetota</taxon>
        <taxon>Actinomycetes</taxon>
        <taxon>Micromonosporales</taxon>
        <taxon>Micromonosporaceae</taxon>
        <taxon>Actinocatenispora</taxon>
    </lineage>
</organism>
<keyword evidence="1" id="KW-0812">Transmembrane</keyword>
<evidence type="ECO:0000313" key="2">
    <source>
        <dbReference type="EMBL" id="BCJ37922.1"/>
    </source>
</evidence>
<keyword evidence="1" id="KW-1133">Transmembrane helix</keyword>